<protein>
    <recommendedName>
        <fullName evidence="4">SAM-dependent MTase TRM10-type domain-containing protein</fullName>
    </recommendedName>
</protein>
<dbReference type="InterPro" id="IPR038459">
    <property type="entry name" value="MT_TRM10-typ_sf"/>
</dbReference>
<dbReference type="GO" id="GO:0005739">
    <property type="term" value="C:mitochondrion"/>
    <property type="evidence" value="ECO:0007669"/>
    <property type="project" value="TreeGrafter"/>
</dbReference>
<dbReference type="InterPro" id="IPR007356">
    <property type="entry name" value="tRNA_m1G_MeTrfase_euk"/>
</dbReference>
<dbReference type="GO" id="GO:0005654">
    <property type="term" value="C:nucleoplasm"/>
    <property type="evidence" value="ECO:0007669"/>
    <property type="project" value="TreeGrafter"/>
</dbReference>
<dbReference type="AlphaFoldDB" id="A0A368H3S8"/>
<dbReference type="Gene3D" id="3.40.1280.30">
    <property type="match status" value="1"/>
</dbReference>
<dbReference type="InterPro" id="IPR028564">
    <property type="entry name" value="MT_TRM10-typ"/>
</dbReference>
<dbReference type="GO" id="GO:0097745">
    <property type="term" value="P:mitochondrial tRNA 5'-end processing"/>
    <property type="evidence" value="ECO:0007669"/>
    <property type="project" value="TreeGrafter"/>
</dbReference>
<name>A0A368H3S8_ANCCA</name>
<keyword evidence="6" id="KW-1185">Reference proteome</keyword>
<proteinExistence type="predicted"/>
<dbReference type="GO" id="GO:0070131">
    <property type="term" value="P:positive regulation of mitochondrial translation"/>
    <property type="evidence" value="ECO:0007669"/>
    <property type="project" value="TreeGrafter"/>
</dbReference>
<dbReference type="OrthoDB" id="9976048at2759"/>
<accession>A0A368H3S8</accession>
<dbReference type="PANTHER" id="PTHR13563:SF12">
    <property type="entry name" value="PROTEIN CBG09110"/>
    <property type="match status" value="1"/>
</dbReference>
<reference evidence="5 6" key="1">
    <citation type="submission" date="2014-10" db="EMBL/GenBank/DDBJ databases">
        <title>Draft genome of the hookworm Ancylostoma caninum.</title>
        <authorList>
            <person name="Mitreva M."/>
        </authorList>
    </citation>
    <scope>NUCLEOTIDE SEQUENCE [LARGE SCALE GENOMIC DNA]</scope>
    <source>
        <strain evidence="5 6">Baltimore</strain>
    </source>
</reference>
<organism evidence="5 6">
    <name type="scientific">Ancylostoma caninum</name>
    <name type="common">Dog hookworm</name>
    <dbReference type="NCBI Taxonomy" id="29170"/>
    <lineage>
        <taxon>Eukaryota</taxon>
        <taxon>Metazoa</taxon>
        <taxon>Ecdysozoa</taxon>
        <taxon>Nematoda</taxon>
        <taxon>Chromadorea</taxon>
        <taxon>Rhabditida</taxon>
        <taxon>Rhabditina</taxon>
        <taxon>Rhabditomorpha</taxon>
        <taxon>Strongyloidea</taxon>
        <taxon>Ancylostomatidae</taxon>
        <taxon>Ancylostomatinae</taxon>
        <taxon>Ancylostoma</taxon>
    </lineage>
</organism>
<evidence type="ECO:0000313" key="5">
    <source>
        <dbReference type="EMBL" id="RCN51263.1"/>
    </source>
</evidence>
<dbReference type="PROSITE" id="PS51675">
    <property type="entry name" value="SAM_MT_TRM10"/>
    <property type="match status" value="1"/>
</dbReference>
<evidence type="ECO:0000313" key="6">
    <source>
        <dbReference type="Proteomes" id="UP000252519"/>
    </source>
</evidence>
<dbReference type="GO" id="GO:0000049">
    <property type="term" value="F:tRNA binding"/>
    <property type="evidence" value="ECO:0007669"/>
    <property type="project" value="TreeGrafter"/>
</dbReference>
<evidence type="ECO:0000256" key="1">
    <source>
        <dbReference type="ARBA" id="ARBA00022603"/>
    </source>
</evidence>
<dbReference type="Proteomes" id="UP000252519">
    <property type="component" value="Unassembled WGS sequence"/>
</dbReference>
<keyword evidence="3" id="KW-0949">S-adenosyl-L-methionine</keyword>
<comment type="caution">
    <text evidence="5">The sequence shown here is derived from an EMBL/GenBank/DDBJ whole genome shotgun (WGS) entry which is preliminary data.</text>
</comment>
<dbReference type="EMBL" id="JOJR01000015">
    <property type="protein sequence ID" value="RCN51263.1"/>
    <property type="molecule type" value="Genomic_DNA"/>
</dbReference>
<dbReference type="GO" id="GO:0032259">
    <property type="term" value="P:methylation"/>
    <property type="evidence" value="ECO:0007669"/>
    <property type="project" value="UniProtKB-KW"/>
</dbReference>
<evidence type="ECO:0000256" key="3">
    <source>
        <dbReference type="ARBA" id="ARBA00022691"/>
    </source>
</evidence>
<evidence type="ECO:0000259" key="4">
    <source>
        <dbReference type="PROSITE" id="PS51675"/>
    </source>
</evidence>
<evidence type="ECO:0000256" key="2">
    <source>
        <dbReference type="ARBA" id="ARBA00022679"/>
    </source>
</evidence>
<dbReference type="STRING" id="29170.A0A368H3S8"/>
<feature type="domain" description="SAM-dependent MTase TRM10-type" evidence="4">
    <location>
        <begin position="196"/>
        <end position="394"/>
    </location>
</feature>
<keyword evidence="1" id="KW-0489">Methyltransferase</keyword>
<sequence length="431" mass="50585">MLRQMLSRIAFLCEGKLHSFRVIPSPVASRMLSAKAAQEPPIKAVVVENEEDQAEEQIDYEKQLEALMPSENVWKSAPFKHHKKLKDIISELEIYAYMGTYIPKYLSDDDWFRLLNTTESVGERVSFLEYVAIKQRRQEKDKKKKSDKQERFLAELEKETDFQKEKFERGEMGYGPDLYQLIHNPMRNRKKIHATQGARIVSALRCNERPKIAFDLQYMFNEKHRIQSELGNQMQYVISENLDSRTPWHISFVNFPNTEDSQKWLEKSVGFYGGLYTHQTVLPDFTEKGVKETFPDEEVVYISRHARETLDGPLNVDAIALCVSMDTAREALGAARRGRVRAVRLPIKKYVKWQQGPMYLPFPNIMRIFRHVHRSGGDWETALLNNISKRHLMTPEEKEQEAQQEKMNRRKIRQRERNELIRTICEATGHH</sequence>
<dbReference type="PANTHER" id="PTHR13563">
    <property type="entry name" value="TRNA (GUANINE-9-) METHYLTRANSFERASE"/>
    <property type="match status" value="1"/>
</dbReference>
<gene>
    <name evidence="5" type="ORF">ANCCAN_02624</name>
</gene>
<keyword evidence="2" id="KW-0808">Transferase</keyword>
<dbReference type="GO" id="GO:0008168">
    <property type="term" value="F:methyltransferase activity"/>
    <property type="evidence" value="ECO:0007669"/>
    <property type="project" value="UniProtKB-KW"/>
</dbReference>